<feature type="compositionally biased region" description="Gly residues" evidence="1">
    <location>
        <begin position="533"/>
        <end position="550"/>
    </location>
</feature>
<feature type="compositionally biased region" description="Basic residues" evidence="1">
    <location>
        <begin position="1071"/>
        <end position="1106"/>
    </location>
</feature>
<accession>A0A8T3CI52</accession>
<feature type="compositionally biased region" description="Low complexity" evidence="1">
    <location>
        <begin position="491"/>
        <end position="508"/>
    </location>
</feature>
<dbReference type="PANTHER" id="PTHR14709">
    <property type="entry name" value="GLUTAMINE AND SERINE-RICH PROTEIN 1-RELATED"/>
    <property type="match status" value="1"/>
</dbReference>
<feature type="compositionally biased region" description="Polar residues" evidence="1">
    <location>
        <begin position="935"/>
        <end position="945"/>
    </location>
</feature>
<organism evidence="2 3">
    <name type="scientific">Albula goreensis</name>
    <dbReference type="NCBI Taxonomy" id="1534307"/>
    <lineage>
        <taxon>Eukaryota</taxon>
        <taxon>Metazoa</taxon>
        <taxon>Chordata</taxon>
        <taxon>Craniata</taxon>
        <taxon>Vertebrata</taxon>
        <taxon>Euteleostomi</taxon>
        <taxon>Actinopterygii</taxon>
        <taxon>Neopterygii</taxon>
        <taxon>Teleostei</taxon>
        <taxon>Albuliformes</taxon>
        <taxon>Albulidae</taxon>
        <taxon>Albula</taxon>
    </lineage>
</organism>
<feature type="region of interest" description="Disordered" evidence="1">
    <location>
        <begin position="1284"/>
        <end position="1322"/>
    </location>
</feature>
<comment type="caution">
    <text evidence="2">The sequence shown here is derived from an EMBL/GenBank/DDBJ whole genome shotgun (WGS) entry which is preliminary data.</text>
</comment>
<feature type="compositionally biased region" description="Polar residues" evidence="1">
    <location>
        <begin position="893"/>
        <end position="904"/>
    </location>
</feature>
<reference evidence="2" key="1">
    <citation type="submission" date="2021-01" db="EMBL/GenBank/DDBJ databases">
        <authorList>
            <person name="Zahm M."/>
            <person name="Roques C."/>
            <person name="Cabau C."/>
            <person name="Klopp C."/>
            <person name="Donnadieu C."/>
            <person name="Jouanno E."/>
            <person name="Lampietro C."/>
            <person name="Louis A."/>
            <person name="Herpin A."/>
            <person name="Echchiki A."/>
            <person name="Berthelot C."/>
            <person name="Parey E."/>
            <person name="Roest-Crollius H."/>
            <person name="Braasch I."/>
            <person name="Postlethwait J."/>
            <person name="Bobe J."/>
            <person name="Montfort J."/>
            <person name="Bouchez O."/>
            <person name="Begum T."/>
            <person name="Mejri S."/>
            <person name="Adams A."/>
            <person name="Chen W.-J."/>
            <person name="Guiguen Y."/>
        </authorList>
    </citation>
    <scope>NUCLEOTIDE SEQUENCE</scope>
    <source>
        <tissue evidence="2">Blood</tissue>
    </source>
</reference>
<proteinExistence type="predicted"/>
<sequence>MDRNYPGTGFGDLGAGTGWSYERSAKASLVYGSSRSSHPESELLHRQAYATPHPLQGYTTNHHPASSGQGGAWGAAGRSLGLSGLFDTSLHHASPSGPDASVMNLISALESRGPQPPPSASSLLSQFRTPSWQTAMHTPAPAELFISGALPGSGSFPSSSALSAYQHPASFSGRTFPGVTSSLSLQDTPTFSPTSNGLLSPHDPLLHIKTPSQSSLGFDRLLSSQGAAYRGGQDPGPAPPQSSSSSSSRHLPPPQFNLLSSQLQDQSSQLYNASVFSPTPGPPQQPPQERTIPRQDSVIKHYQRPSPSQSQLPSSATHSLQHYLSCGVTGYQQIAHHRHGGLSCSPLGDLSPSSDPKPSPRTDQVYRPIIQPPYTPSTSSSSSGGVGKGAKSSSSSGYSSSSSGTSSRTPHTPPSASSTTSNSSSSSSSSNANPTSNSSTAPSRQQPPPQSVPPPPPPPIPPVSSTPAQQPPPKACLSGYGSPVAPVKPASSLSGQTPPQQQSQSYSPSQPPPSHLPQPYGGFSSPQAQDLSSGGGVGPGKGYGNLGAGGRSFSAEVAYGADTGYGSLPASLGGAGSPSLGYGSGGGGGSGGGSSGSGAGGGAGGGGGGPGGGGTGSVGSGGGSSYHLQDSSPSPSGNSGIIRPGLHSPAAVRPAQSPGGAGGNKYLSSVLSPAFLSSPQGYPDTRGPPQSYHPTPPKPKSDSDMLGVERSQDDDDDDDFLIQHLLQAQSPAHHPSQHHPQQPQPPQPQDSSKGMPYELSKASEERYHLQSVIRTNNATASTGGPTGGSLDSQLEMSMKKQQSKNERGVVGGGASGDGRGTADQTHTHPHPHHHESLGSVVHYSRADPYAQHPLPHHPSHHQLPQHPHPHPHMELKKPQNPPDLPYLRKTPDLQPQQHQASLSLMDSPPDPAPQPAHLLQSVLSHTTRNKMDTPARQQHMSQQSMMGGAGGGAAGGAGEAQSRTSQLQMQLQSQALEAHYNRGHQQDQNQPSQNCVSPLDMLERSLSQTSSRDVGGGVERGGGGDRGSSDRHRHQQHRLSSHHQPHHPPHATSELHDFLSDSELGLSGPSHLHHLSPHQPHPHPHSHHRHPHSHLPHPHSQPHPHHMPASSGPPPQQAPLQQRDQDAPLSQPEMDPLKEHQYDPSSPVVKAGQAQQQRFVPLTSICFPDSLLQDEDRSFFPGMEDMFCSEDYKSSCSGGGGSAQTGQEGVPDGHQGQEGMEGVKNAGGGSYDMMGHHSDQGYGQYCQSLSDSGNGAIHLDLDSLKTHELPSTVNTEQLGLIQSQGPGMGMEGSGDGSDASRSRMLGGTGVGGSANTGGLSSPIFCSSRPKKLLKTSSFHLLKQPRDPNSLP</sequence>
<protein>
    <submittedName>
        <fullName evidence="2">Uncharacterized protein</fullName>
    </submittedName>
</protein>
<evidence type="ECO:0000313" key="2">
    <source>
        <dbReference type="EMBL" id="KAI1884793.1"/>
    </source>
</evidence>
<dbReference type="OrthoDB" id="21499at2759"/>
<dbReference type="InterPro" id="IPR052466">
    <property type="entry name" value="DNA_MethProtect_Complex"/>
</dbReference>
<dbReference type="PANTHER" id="PTHR14709:SF1">
    <property type="entry name" value="PROLINE-RICH PROTEIN 12"/>
    <property type="match status" value="1"/>
</dbReference>
<feature type="compositionally biased region" description="Polar residues" evidence="1">
    <location>
        <begin position="666"/>
        <end position="680"/>
    </location>
</feature>
<feature type="compositionally biased region" description="Gly residues" evidence="1">
    <location>
        <begin position="1014"/>
        <end position="1026"/>
    </location>
</feature>
<dbReference type="Proteomes" id="UP000829720">
    <property type="component" value="Unassembled WGS sequence"/>
</dbReference>
<feature type="compositionally biased region" description="Polar residues" evidence="1">
    <location>
        <begin position="187"/>
        <end position="198"/>
    </location>
</feature>
<feature type="compositionally biased region" description="Pro residues" evidence="1">
    <location>
        <begin position="445"/>
        <end position="474"/>
    </location>
</feature>
<feature type="region of interest" description="Disordered" evidence="1">
    <location>
        <begin position="53"/>
        <end position="72"/>
    </location>
</feature>
<keyword evidence="3" id="KW-1185">Reference proteome</keyword>
<feature type="compositionally biased region" description="Low complexity" evidence="1">
    <location>
        <begin position="241"/>
        <end position="250"/>
    </location>
</feature>
<feature type="compositionally biased region" description="Gly residues" evidence="1">
    <location>
        <begin position="947"/>
        <end position="958"/>
    </location>
</feature>
<dbReference type="EMBL" id="JAERUA010000022">
    <property type="protein sequence ID" value="KAI1884793.1"/>
    <property type="molecule type" value="Genomic_DNA"/>
</dbReference>
<gene>
    <name evidence="2" type="ORF">AGOR_G00230160</name>
</gene>
<feature type="compositionally biased region" description="Low complexity" evidence="1">
    <location>
        <begin position="345"/>
        <end position="356"/>
    </location>
</feature>
<name>A0A8T3CI52_9TELE</name>
<feature type="compositionally biased region" description="Basic residues" evidence="1">
    <location>
        <begin position="1031"/>
        <end position="1049"/>
    </location>
</feature>
<feature type="compositionally biased region" description="Low complexity" evidence="1">
    <location>
        <begin position="564"/>
        <end position="581"/>
    </location>
</feature>
<feature type="compositionally biased region" description="Low complexity" evidence="1">
    <location>
        <begin position="727"/>
        <end position="741"/>
    </location>
</feature>
<feature type="region of interest" description="Disordered" evidence="1">
    <location>
        <begin position="187"/>
        <end position="206"/>
    </location>
</feature>
<evidence type="ECO:0000256" key="1">
    <source>
        <dbReference type="SAM" id="MobiDB-lite"/>
    </source>
</evidence>
<feature type="compositionally biased region" description="Gly residues" evidence="1">
    <location>
        <begin position="809"/>
        <end position="819"/>
    </location>
</feature>
<feature type="compositionally biased region" description="Low complexity" evidence="1">
    <location>
        <begin position="961"/>
        <end position="970"/>
    </location>
</feature>
<feature type="region of interest" description="Disordered" evidence="1">
    <location>
        <begin position="564"/>
        <end position="970"/>
    </location>
</feature>
<feature type="region of interest" description="Disordered" evidence="1">
    <location>
        <begin position="345"/>
        <end position="551"/>
    </location>
</feature>
<feature type="compositionally biased region" description="Low complexity" evidence="1">
    <location>
        <begin position="376"/>
        <end position="444"/>
    </location>
</feature>
<evidence type="ECO:0000313" key="3">
    <source>
        <dbReference type="Proteomes" id="UP000829720"/>
    </source>
</evidence>
<feature type="compositionally biased region" description="Low complexity" evidence="1">
    <location>
        <begin position="1296"/>
        <end position="1305"/>
    </location>
</feature>
<feature type="compositionally biased region" description="Gly residues" evidence="1">
    <location>
        <begin position="1306"/>
        <end position="1315"/>
    </location>
</feature>
<feature type="region of interest" description="Disordered" evidence="1">
    <location>
        <begin position="1006"/>
        <end position="1155"/>
    </location>
</feature>
<feature type="region of interest" description="Disordered" evidence="1">
    <location>
        <begin position="1197"/>
        <end position="1234"/>
    </location>
</feature>
<feature type="compositionally biased region" description="Low complexity" evidence="1">
    <location>
        <begin position="631"/>
        <end position="645"/>
    </location>
</feature>
<feature type="region of interest" description="Disordered" evidence="1">
    <location>
        <begin position="226"/>
        <end position="257"/>
    </location>
</feature>
<feature type="compositionally biased region" description="Gly residues" evidence="1">
    <location>
        <begin position="1286"/>
        <end position="1295"/>
    </location>
</feature>
<feature type="compositionally biased region" description="Gly residues" evidence="1">
    <location>
        <begin position="582"/>
        <end position="624"/>
    </location>
</feature>